<accession>A0ACC0VVJ9</accession>
<dbReference type="EMBL" id="CM047585">
    <property type="protein sequence ID" value="KAI9910380.1"/>
    <property type="molecule type" value="Genomic_DNA"/>
</dbReference>
<evidence type="ECO:0000313" key="1">
    <source>
        <dbReference type="EMBL" id="KAI9910380.1"/>
    </source>
</evidence>
<proteinExistence type="predicted"/>
<name>A0ACC0VVJ9_9STRA</name>
<comment type="caution">
    <text evidence="1">The sequence shown here is derived from an EMBL/GenBank/DDBJ whole genome shotgun (WGS) entry which is preliminary data.</text>
</comment>
<reference evidence="1 2" key="1">
    <citation type="journal article" date="2022" name="bioRxiv">
        <title>The genome of the oomycete Peronosclerospora sorghi, a cosmopolitan pathogen of maize and sorghum, is inflated with dispersed pseudogenes.</title>
        <authorList>
            <person name="Fletcher K."/>
            <person name="Martin F."/>
            <person name="Isakeit T."/>
            <person name="Cavanaugh K."/>
            <person name="Magill C."/>
            <person name="Michelmore R."/>
        </authorList>
    </citation>
    <scope>NUCLEOTIDE SEQUENCE [LARGE SCALE GENOMIC DNA]</scope>
    <source>
        <strain evidence="1">P6</strain>
    </source>
</reference>
<dbReference type="Proteomes" id="UP001163321">
    <property type="component" value="Chromosome 6"/>
</dbReference>
<evidence type="ECO:0000313" key="2">
    <source>
        <dbReference type="Proteomes" id="UP001163321"/>
    </source>
</evidence>
<organism evidence="1 2">
    <name type="scientific">Peronosclerospora sorghi</name>
    <dbReference type="NCBI Taxonomy" id="230839"/>
    <lineage>
        <taxon>Eukaryota</taxon>
        <taxon>Sar</taxon>
        <taxon>Stramenopiles</taxon>
        <taxon>Oomycota</taxon>
        <taxon>Peronosporomycetes</taxon>
        <taxon>Peronosporales</taxon>
        <taxon>Peronosporaceae</taxon>
        <taxon>Peronosclerospora</taxon>
    </lineage>
</organism>
<protein>
    <submittedName>
        <fullName evidence="1">Uncharacterized protein</fullName>
    </submittedName>
</protein>
<sequence length="138" mass="14901">MIDEMDAERTSPTGELVTTIEVETTTETETKDGATSTSVETETTRLEVSEKESRRAQAAARQREARVKKAETLQKVVGDVQGMFIMSEMSKVDIKKAISLLAAMYGLKAVPLHLAPVVLGARAAAPLGTSKASKKKHK</sequence>
<gene>
    <name evidence="1" type="ORF">PsorP6_010924</name>
</gene>
<keyword evidence="2" id="KW-1185">Reference proteome</keyword>